<dbReference type="EnsemblMetazoa" id="CapteT217631">
    <property type="protein sequence ID" value="CapteP217631"/>
    <property type="gene ID" value="CapteG217631"/>
</dbReference>
<dbReference type="Proteomes" id="UP000014760">
    <property type="component" value="Unassembled WGS sequence"/>
</dbReference>
<keyword evidence="3" id="KW-1185">Reference proteome</keyword>
<organism evidence="2 3">
    <name type="scientific">Capitella teleta</name>
    <name type="common">Polychaete worm</name>
    <dbReference type="NCBI Taxonomy" id="283909"/>
    <lineage>
        <taxon>Eukaryota</taxon>
        <taxon>Metazoa</taxon>
        <taxon>Spiralia</taxon>
        <taxon>Lophotrochozoa</taxon>
        <taxon>Annelida</taxon>
        <taxon>Polychaeta</taxon>
        <taxon>Sedentaria</taxon>
        <taxon>Scolecida</taxon>
        <taxon>Capitellidae</taxon>
        <taxon>Capitella</taxon>
    </lineage>
</organism>
<evidence type="ECO:0000313" key="2">
    <source>
        <dbReference type="EnsemblMetazoa" id="CapteP217631"/>
    </source>
</evidence>
<feature type="region of interest" description="Disordered" evidence="1">
    <location>
        <begin position="41"/>
        <end position="61"/>
    </location>
</feature>
<sequence>MHLLRAPPRLIQDDYEFIPGKVEDSMAGTYTFTTSKIMHPTDIFGTSTPSGPSRPSTTATPLTPHAPCSVQPIRPTHQATSTFSMSHNLAASLGERGVTPSTVTSSMLQNQPPRFNQIVTETRCLTNSSQTQGAYSSSSMFLRPIEGIDASSAAVAYQPQDAFLSLTSRMGDIGLNSIMDIAGRSGLAPVKLDPVDVGLNTIMSIKRNKGAINRVGVSPRKISTSKKRAPTVMTRSTPLSQSTVTTTVSFSCSHLGYASMPLPSTTKLTVTSTSCLTVTSSVRSKPVVSSPRMCPRPSSLKLKPIIDETPVSTEAGDASASWGLGWITSNLGTLVRTRNEDSGSAL</sequence>
<protein>
    <submittedName>
        <fullName evidence="2">Uncharacterized protein</fullName>
    </submittedName>
</protein>
<proteinExistence type="predicted"/>
<name>X2AMH1_CAPTE</name>
<accession>X2AMH1</accession>
<reference evidence="2" key="3">
    <citation type="submission" date="2015-06" db="UniProtKB">
        <authorList>
            <consortium name="EnsemblMetazoa"/>
        </authorList>
    </citation>
    <scope>IDENTIFICATION</scope>
</reference>
<reference evidence="3" key="1">
    <citation type="submission" date="2012-12" db="EMBL/GenBank/DDBJ databases">
        <authorList>
            <person name="Hellsten U."/>
            <person name="Grimwood J."/>
            <person name="Chapman J.A."/>
            <person name="Shapiro H."/>
            <person name="Aerts A."/>
            <person name="Otillar R.P."/>
            <person name="Terry A.Y."/>
            <person name="Boore J.L."/>
            <person name="Simakov O."/>
            <person name="Marletaz F."/>
            <person name="Cho S.-J."/>
            <person name="Edsinger-Gonzales E."/>
            <person name="Havlak P."/>
            <person name="Kuo D.-H."/>
            <person name="Larsson T."/>
            <person name="Lv J."/>
            <person name="Arendt D."/>
            <person name="Savage R."/>
            <person name="Osoegawa K."/>
            <person name="de Jong P."/>
            <person name="Lindberg D.R."/>
            <person name="Seaver E.C."/>
            <person name="Weisblat D.A."/>
            <person name="Putnam N.H."/>
            <person name="Grigoriev I.V."/>
            <person name="Rokhsar D.S."/>
        </authorList>
    </citation>
    <scope>NUCLEOTIDE SEQUENCE</scope>
    <source>
        <strain evidence="3">I ESC-2004</strain>
    </source>
</reference>
<reference evidence="3" key="2">
    <citation type="journal article" date="2013" name="Nature">
        <title>Insights into bilaterian evolution from three spiralian genomes.</title>
        <authorList>
            <person name="Simakov O."/>
            <person name="Marletaz F."/>
            <person name="Cho S.J."/>
            <person name="Edsinger-Gonzales E."/>
            <person name="Havlak P."/>
            <person name="Hellsten U."/>
            <person name="Kuo D.H."/>
            <person name="Larsson T."/>
            <person name="Lv J."/>
            <person name="Arendt D."/>
            <person name="Savage R."/>
            <person name="Osoegawa K."/>
            <person name="de Jong P."/>
            <person name="Grimwood J."/>
            <person name="Chapman J.A."/>
            <person name="Shapiro H."/>
            <person name="Aerts A."/>
            <person name="Otillar R.P."/>
            <person name="Terry A.Y."/>
            <person name="Boore J.L."/>
            <person name="Grigoriev I.V."/>
            <person name="Lindberg D.R."/>
            <person name="Seaver E.C."/>
            <person name="Weisblat D.A."/>
            <person name="Putnam N.H."/>
            <person name="Rokhsar D.S."/>
        </authorList>
    </citation>
    <scope>NUCLEOTIDE SEQUENCE</scope>
    <source>
        <strain evidence="3">I ESC-2004</strain>
    </source>
</reference>
<evidence type="ECO:0000256" key="1">
    <source>
        <dbReference type="SAM" id="MobiDB-lite"/>
    </source>
</evidence>
<dbReference type="HOGENOM" id="CLU_802259_0_0_1"/>
<dbReference type="AlphaFoldDB" id="X2AMH1"/>
<feature type="compositionally biased region" description="Low complexity" evidence="1">
    <location>
        <begin position="46"/>
        <end position="61"/>
    </location>
</feature>
<evidence type="ECO:0000313" key="3">
    <source>
        <dbReference type="Proteomes" id="UP000014760"/>
    </source>
</evidence>
<dbReference type="EMBL" id="AMQN01000188">
    <property type="status" value="NOT_ANNOTATED_CDS"/>
    <property type="molecule type" value="Genomic_DNA"/>
</dbReference>